<evidence type="ECO:0000256" key="15">
    <source>
        <dbReference type="ARBA" id="ARBA00022977"/>
    </source>
</evidence>
<dbReference type="GO" id="GO:0006508">
    <property type="term" value="P:proteolysis"/>
    <property type="evidence" value="ECO:0007669"/>
    <property type="project" value="UniProtKB-KW"/>
</dbReference>
<evidence type="ECO:0000256" key="8">
    <source>
        <dbReference type="ARBA" id="ARBA00022670"/>
    </source>
</evidence>
<evidence type="ECO:0000256" key="14">
    <source>
        <dbReference type="ARBA" id="ARBA00022840"/>
    </source>
</evidence>
<feature type="domain" description="AAA+ ATPase" evidence="20">
    <location>
        <begin position="400"/>
        <end position="540"/>
    </location>
</feature>
<dbReference type="InterPro" id="IPR003959">
    <property type="entry name" value="ATPase_AAA_core"/>
</dbReference>
<evidence type="ECO:0000256" key="10">
    <source>
        <dbReference type="ARBA" id="ARBA00022723"/>
    </source>
</evidence>
<dbReference type="FunFam" id="3.40.50.300:FF:000352">
    <property type="entry name" value="ATP-dependent zinc metalloprotease FTSH 7, chloroplastic"/>
    <property type="match status" value="1"/>
</dbReference>
<keyword evidence="13" id="KW-0862">Zinc</keyword>
<keyword evidence="17" id="KW-0411">Iron-sulfur</keyword>
<dbReference type="InterPro" id="IPR027417">
    <property type="entry name" value="P-loop_NTPase"/>
</dbReference>
<evidence type="ECO:0000256" key="3">
    <source>
        <dbReference type="ARBA" id="ARBA00003175"/>
    </source>
</evidence>
<dbReference type="FunFam" id="1.10.8.60:FF:000001">
    <property type="entry name" value="ATP-dependent zinc metalloprotease FtsH"/>
    <property type="match status" value="1"/>
</dbReference>
<comment type="function">
    <text evidence="3">Catalyzes the synthesis of the hydroxymethylpyrimidine phosphate (HMP-P) moiety of thiamine from aminoimidazole ribotide (AIR) in a radical S-adenosyl-L-methionine (SAM)-dependent reaction.</text>
</comment>
<evidence type="ECO:0000256" key="16">
    <source>
        <dbReference type="ARBA" id="ARBA00023004"/>
    </source>
</evidence>
<dbReference type="SUPFAM" id="SSF52540">
    <property type="entry name" value="P-loop containing nucleoside triphosphate hydrolases"/>
    <property type="match status" value="1"/>
</dbReference>
<keyword evidence="14" id="KW-0067">ATP-binding</keyword>
<dbReference type="NCBIfam" id="TIGR00190">
    <property type="entry name" value="thiC"/>
    <property type="match status" value="1"/>
</dbReference>
<dbReference type="Pfam" id="PF00004">
    <property type="entry name" value="AAA"/>
    <property type="match status" value="1"/>
</dbReference>
<dbReference type="SFLD" id="SFLDS00113">
    <property type="entry name" value="Radical_SAM_Phosphomethylpyrim"/>
    <property type="match status" value="1"/>
</dbReference>
<dbReference type="PROSITE" id="PS00674">
    <property type="entry name" value="AAA"/>
    <property type="match status" value="1"/>
</dbReference>
<dbReference type="SFLD" id="SFLDG01114">
    <property type="entry name" value="phosphomethylpyrimidine_syntha"/>
    <property type="match status" value="1"/>
</dbReference>
<comment type="similarity">
    <text evidence="6">In the N-terminal section; belongs to the AAA ATPase family.</text>
</comment>
<comment type="similarity">
    <text evidence="5">In the C-terminal section; belongs to the peptidase M41 family.</text>
</comment>
<keyword evidence="11" id="KW-0547">Nucleotide-binding</keyword>
<dbReference type="GO" id="GO:0008233">
    <property type="term" value="F:peptidase activity"/>
    <property type="evidence" value="ECO:0007669"/>
    <property type="project" value="UniProtKB-KW"/>
</dbReference>
<keyword evidence="16" id="KW-0408">Iron</keyword>
<dbReference type="Pfam" id="PF01964">
    <property type="entry name" value="ThiC_Rad_SAM"/>
    <property type="match status" value="1"/>
</dbReference>
<dbReference type="InterPro" id="IPR041569">
    <property type="entry name" value="AAA_lid_3"/>
</dbReference>
<accession>A0A8D7FAQ5</accession>
<evidence type="ECO:0000259" key="20">
    <source>
        <dbReference type="SMART" id="SM00382"/>
    </source>
</evidence>
<dbReference type="SMART" id="SM00382">
    <property type="entry name" value="AAA"/>
    <property type="match status" value="1"/>
</dbReference>
<keyword evidence="15" id="KW-0784">Thiamine biosynthesis</keyword>
<dbReference type="GO" id="GO:0009228">
    <property type="term" value="P:thiamine biosynthetic process"/>
    <property type="evidence" value="ECO:0007669"/>
    <property type="project" value="UniProtKB-KW"/>
</dbReference>
<keyword evidence="7" id="KW-0004">4Fe-4S</keyword>
<dbReference type="AlphaFoldDB" id="A0A8D7FAQ5"/>
<dbReference type="InterPro" id="IPR003960">
    <property type="entry name" value="ATPase_AAA_CS"/>
</dbReference>
<evidence type="ECO:0000256" key="11">
    <source>
        <dbReference type="ARBA" id="ARBA00022741"/>
    </source>
</evidence>
<evidence type="ECO:0000256" key="4">
    <source>
        <dbReference type="ARBA" id="ARBA00003497"/>
    </source>
</evidence>
<evidence type="ECO:0000313" key="21">
    <source>
        <dbReference type="EMBL" id="CAG1848381.1"/>
    </source>
</evidence>
<dbReference type="EMBL" id="HG996471">
    <property type="protein sequence ID" value="CAG1848381.1"/>
    <property type="molecule type" value="Genomic_DNA"/>
</dbReference>
<evidence type="ECO:0000256" key="18">
    <source>
        <dbReference type="ARBA" id="ARBA00023239"/>
    </source>
</evidence>
<keyword evidence="18" id="KW-0456">Lyase</keyword>
<proteinExistence type="inferred from homology"/>
<dbReference type="GO" id="GO:0051539">
    <property type="term" value="F:4 iron, 4 sulfur cluster binding"/>
    <property type="evidence" value="ECO:0007669"/>
    <property type="project" value="UniProtKB-KW"/>
</dbReference>
<evidence type="ECO:0000256" key="17">
    <source>
        <dbReference type="ARBA" id="ARBA00023014"/>
    </source>
</evidence>
<protein>
    <submittedName>
        <fullName evidence="21">(wild Malaysian banana) hypothetical protein</fullName>
    </submittedName>
</protein>
<feature type="compositionally biased region" description="Polar residues" evidence="19">
    <location>
        <begin position="105"/>
        <end position="122"/>
    </location>
</feature>
<dbReference type="CDD" id="cd19501">
    <property type="entry name" value="RecA-like_FtsH"/>
    <property type="match status" value="1"/>
</dbReference>
<evidence type="ECO:0000256" key="9">
    <source>
        <dbReference type="ARBA" id="ARBA00022691"/>
    </source>
</evidence>
<dbReference type="GO" id="GO:0005524">
    <property type="term" value="F:ATP binding"/>
    <property type="evidence" value="ECO:0007669"/>
    <property type="project" value="UniProtKB-KW"/>
</dbReference>
<gene>
    <name evidence="21" type="ORF">GSMUA_181760.1</name>
</gene>
<keyword evidence="12" id="KW-0378">Hydrolase</keyword>
<comment type="cofactor">
    <cofactor evidence="2">
        <name>[4Fe-4S] cluster</name>
        <dbReference type="ChEBI" id="CHEBI:49883"/>
    </cofactor>
</comment>
<keyword evidence="10" id="KW-0479">Metal-binding</keyword>
<evidence type="ECO:0000256" key="2">
    <source>
        <dbReference type="ARBA" id="ARBA00001966"/>
    </source>
</evidence>
<evidence type="ECO:0000256" key="13">
    <source>
        <dbReference type="ARBA" id="ARBA00022833"/>
    </source>
</evidence>
<name>A0A8D7FAQ5_MUSAM</name>
<evidence type="ECO:0000256" key="7">
    <source>
        <dbReference type="ARBA" id="ARBA00022485"/>
    </source>
</evidence>
<dbReference type="HAMAP" id="MF_00089">
    <property type="entry name" value="ThiC"/>
    <property type="match status" value="1"/>
</dbReference>
<organism evidence="21">
    <name type="scientific">Musa acuminata subsp. malaccensis</name>
    <name type="common">Wild banana</name>
    <name type="synonym">Musa malaccensis</name>
    <dbReference type="NCBI Taxonomy" id="214687"/>
    <lineage>
        <taxon>Eukaryota</taxon>
        <taxon>Viridiplantae</taxon>
        <taxon>Streptophyta</taxon>
        <taxon>Embryophyta</taxon>
        <taxon>Tracheophyta</taxon>
        <taxon>Spermatophyta</taxon>
        <taxon>Magnoliopsida</taxon>
        <taxon>Liliopsida</taxon>
        <taxon>Zingiberales</taxon>
        <taxon>Musaceae</taxon>
        <taxon>Musa</taxon>
    </lineage>
</organism>
<keyword evidence="8" id="KW-0645">Protease</keyword>
<dbReference type="Gene3D" id="3.20.20.540">
    <property type="entry name" value="Radical SAM ThiC family, central domain"/>
    <property type="match status" value="1"/>
</dbReference>
<dbReference type="InterPro" id="IPR003593">
    <property type="entry name" value="AAA+_ATPase"/>
</dbReference>
<dbReference type="InterPro" id="IPR038521">
    <property type="entry name" value="ThiC/Bza_core_dom"/>
</dbReference>
<dbReference type="SFLD" id="SFLDF00407">
    <property type="entry name" value="phosphomethylpyrimidine_syntha"/>
    <property type="match status" value="1"/>
</dbReference>
<feature type="compositionally biased region" description="Low complexity" evidence="19">
    <location>
        <begin position="133"/>
        <end position="152"/>
    </location>
</feature>
<dbReference type="InterPro" id="IPR037509">
    <property type="entry name" value="ThiC"/>
</dbReference>
<dbReference type="Pfam" id="PF17862">
    <property type="entry name" value="AAA_lid_3"/>
    <property type="match status" value="1"/>
</dbReference>
<dbReference type="PANTHER" id="PTHR30557">
    <property type="entry name" value="THIAMINE BIOSYNTHESIS PROTEIN THIC"/>
    <property type="match status" value="1"/>
</dbReference>
<feature type="region of interest" description="Disordered" evidence="19">
    <location>
        <begin position="1"/>
        <end position="64"/>
    </location>
</feature>
<dbReference type="Gene3D" id="6.10.250.620">
    <property type="match status" value="1"/>
</dbReference>
<evidence type="ECO:0000256" key="6">
    <source>
        <dbReference type="ARBA" id="ARBA00010550"/>
    </source>
</evidence>
<dbReference type="FunFam" id="3.20.20.540:FF:000001">
    <property type="entry name" value="Phosphomethylpyrimidine synthase"/>
    <property type="match status" value="1"/>
</dbReference>
<dbReference type="GO" id="GO:0046872">
    <property type="term" value="F:metal ion binding"/>
    <property type="evidence" value="ECO:0007669"/>
    <property type="project" value="UniProtKB-KW"/>
</dbReference>
<evidence type="ECO:0000256" key="1">
    <source>
        <dbReference type="ARBA" id="ARBA00001947"/>
    </source>
</evidence>
<reference evidence="21" key="1">
    <citation type="submission" date="2021-03" db="EMBL/GenBank/DDBJ databases">
        <authorList>
            <consortium name="Genoscope - CEA"/>
            <person name="William W."/>
        </authorList>
    </citation>
    <scope>NUCLEOTIDE SEQUENCE</scope>
    <source>
        <strain evidence="21">Doubled-haploid Pahang</strain>
    </source>
</reference>
<comment type="cofactor">
    <cofactor evidence="1">
        <name>Zn(2+)</name>
        <dbReference type="ChEBI" id="CHEBI:29105"/>
    </cofactor>
</comment>
<evidence type="ECO:0000256" key="19">
    <source>
        <dbReference type="SAM" id="MobiDB-lite"/>
    </source>
</evidence>
<dbReference type="Gene3D" id="3.40.50.300">
    <property type="entry name" value="P-loop containing nucleotide triphosphate hydrolases"/>
    <property type="match status" value="1"/>
</dbReference>
<dbReference type="NCBIfam" id="NF006763">
    <property type="entry name" value="PRK09284.1"/>
    <property type="match status" value="1"/>
</dbReference>
<feature type="region of interest" description="Disordered" evidence="19">
    <location>
        <begin position="94"/>
        <end position="157"/>
    </location>
</feature>
<dbReference type="GO" id="GO:0016887">
    <property type="term" value="F:ATP hydrolysis activity"/>
    <property type="evidence" value="ECO:0007669"/>
    <property type="project" value="InterPro"/>
</dbReference>
<dbReference type="PANTHER" id="PTHR30557:SF1">
    <property type="entry name" value="PHOSPHOMETHYLPYRIMIDINE SYNTHASE, CHLOROPLASTIC"/>
    <property type="match status" value="1"/>
</dbReference>
<dbReference type="GO" id="GO:0016830">
    <property type="term" value="F:carbon-carbon lyase activity"/>
    <property type="evidence" value="ECO:0007669"/>
    <property type="project" value="InterPro"/>
</dbReference>
<evidence type="ECO:0000256" key="12">
    <source>
        <dbReference type="ARBA" id="ARBA00022801"/>
    </source>
</evidence>
<dbReference type="GO" id="GO:0005737">
    <property type="term" value="C:cytoplasm"/>
    <property type="evidence" value="ECO:0007669"/>
    <property type="project" value="UniProtKB-ARBA"/>
</dbReference>
<dbReference type="NCBIfam" id="NF009895">
    <property type="entry name" value="PRK13352.1"/>
    <property type="match status" value="1"/>
</dbReference>
<sequence length="1266" mass="139484">MAAAAAIESLAPRGLRPKSNPHPIAKGLGNRSILLPCRSRERGGEPVRFGRSVRPHGHAFSSIPRSSRGWLLGEGFDALGVLLKHRRRAVATRVRACGSCEQDTDSNASSSDGATEGPQGSSEGVKKVPSHPSPASSPSSSPSSSSSSSSSSPRRENKWKSRWWKGSRWQWKPIIPAQEISALLFQLGIVMFAMRLLRPGIPLPGSEPRPPTTYVSVPFSDFLSKINNDQVRKVEVDGVHIMFRLRQDPVSMEVEAGGENRAQEAEALMRSMAPTKRIVYTTTRPADITTPYEKMLENQVEFGSPDKRSGGFLNSALITLFYIALLVGAFNNFRVSFSQHTAGQLRSRKTSSPGSAKAPEHADVVTFDDVAGVDEAKEELEEIVEFLRNPDRYIRLGARPPRGVLLVGLPGTGKTLLAKAVAGEAEVPFISCSASEFVELYVGMGASRVRDLFARAKKEAPSIIFIDEIDAVAKSRDGRYRIVSNDEREQTLNQLLTEMDGFDSNSAVIVLGATNRADVLDPALRRPGRFDRVVMVETPDRLGREAILKVHVDKKELPLGDDVNLSEIASMTTGFTGADLANLVNEAALLAGRANKVVVEKIDFILAVERSIAMTSVQLSLASVASARSCHAPSNLPKSALLPGFEVMGHTSNIWNKDTCYKFSLMPKATLTFDHSVAESAKHKQKKHTIDPAAPDFLPLPSFEECFPKSTKEVREIVHEQSGHVLKVPFRRVHLSGEDQHFDTYDTSGPQNINPQLGLPKIRKDWVERREQLGAPRYTQMFYAKQGMITEEMSFCAAREKLDPEFVRSEVACGRAIIPSNKNHLELEPMIVGRNFLVKVNANIGNSAVVSNIEEEVHKLQWATMWGADTIMDLSTGRHIHETREWILRNSAVPVGTVPIYQALEKVNGIAENLSWEIFRDTLIEQAEQGVDYFTIHAGVLLRYIPLTAKRMTGIVSRGGSIHAKWCLAYHKENFAYEHWDEILDICNQYDVALSIGDGLRPGSIYDANDTAQFAELLTQGELTRRAWEKDVQVMNEGPGHIPLHKIPENMVKQLEWCNEAPFYTLGPLTTDIAPGYDHITSAIGAANIGALGTALLCYVTPKEHLGLPNRDDVKAGVISYKIAAHAADLAKGHQHAQAWDDALSKARFEFRWMDQFALSLDPMTAMAFHDETLPSEGAKVAHFCSMCGPKFCSMKITEDVRKYAEEHGYGTVEEAMKHGMDAMSAEFLAAKKTVSGEQHGEVGGEIYVPESYAARSPRLVDEISG</sequence>
<evidence type="ECO:0000256" key="5">
    <source>
        <dbReference type="ARBA" id="ARBA00010044"/>
    </source>
</evidence>
<keyword evidence="9" id="KW-0949">S-adenosyl-L-methionine</keyword>
<dbReference type="Gene3D" id="1.10.8.60">
    <property type="match status" value="1"/>
</dbReference>
<comment type="function">
    <text evidence="4">Probable ATP-dependent zinc metallopeptidase.</text>
</comment>
<dbReference type="InterPro" id="IPR002817">
    <property type="entry name" value="ThiC/BzaA/B"/>
</dbReference>